<keyword evidence="2 15" id="KW-0479">Metal-binding</keyword>
<dbReference type="Pfam" id="PF12705">
    <property type="entry name" value="PDDEXK_1"/>
    <property type="match status" value="1"/>
</dbReference>
<keyword evidence="10 15" id="KW-0238">DNA-binding</keyword>
<feature type="region of interest" description="Disordered" evidence="17">
    <location>
        <begin position="912"/>
        <end position="936"/>
    </location>
</feature>
<comment type="caution">
    <text evidence="20">The sequence shown here is derived from an EMBL/GenBank/DDBJ whole genome shotgun (WGS) entry which is preliminary data.</text>
</comment>
<comment type="function">
    <text evidence="15">A helicase/nuclease that prepares dsDNA breaks (DSB) for recombinational DNA repair. Binds to DSBs and unwinds DNA via a highly rapid and processive ATP-dependent bidirectional helicase activity. Unwinds dsDNA until it encounters a Chi (crossover hotspot instigator) sequence from the 3' direction. Cuts ssDNA a few nucleotides 3' to the Chi site. The properties and activities of the enzyme are changed at Chi. The Chi-altered holoenzyme produces a long 3'-ssDNA overhang and facilitates RecA-binding to the ssDNA for homologous DNA recombination and repair. Holoenzyme degrades any linearized DNA that is unable to undergo homologous recombination. In the holoenzyme this subunit contributes ATPase, 3'-5' helicase, exonuclease activity and loads RecA onto ssDNA.</text>
</comment>
<dbReference type="Gene3D" id="1.10.3170.10">
    <property type="entry name" value="Recbcd, chain B, domain 2"/>
    <property type="match status" value="1"/>
</dbReference>
<evidence type="ECO:0000313" key="21">
    <source>
        <dbReference type="Proteomes" id="UP000636453"/>
    </source>
</evidence>
<keyword evidence="9 15" id="KW-0460">Magnesium</keyword>
<dbReference type="PANTHER" id="PTHR11070:SF23">
    <property type="entry name" value="RECBCD ENZYME SUBUNIT RECB"/>
    <property type="match status" value="1"/>
</dbReference>
<dbReference type="EMBL" id="BNCF01000002">
    <property type="protein sequence ID" value="GHE27058.1"/>
    <property type="molecule type" value="Genomic_DNA"/>
</dbReference>
<comment type="cofactor">
    <cofactor evidence="15">
        <name>Mg(2+)</name>
        <dbReference type="ChEBI" id="CHEBI:18420"/>
    </cofactor>
    <text evidence="15">Binds 1 Mg(2+) ion per subunit.</text>
</comment>
<dbReference type="InterPro" id="IPR014017">
    <property type="entry name" value="DNA_helicase_UvrD-like_C"/>
</dbReference>
<keyword evidence="5 15" id="KW-0378">Hydrolase</keyword>
<evidence type="ECO:0000256" key="2">
    <source>
        <dbReference type="ARBA" id="ARBA00022723"/>
    </source>
</evidence>
<dbReference type="AlphaFoldDB" id="A0A918YWL2"/>
<evidence type="ECO:0000256" key="13">
    <source>
        <dbReference type="ARBA" id="ARBA00034617"/>
    </source>
</evidence>
<dbReference type="InterPro" id="IPR011335">
    <property type="entry name" value="Restrct_endonuc-II-like"/>
</dbReference>
<comment type="catalytic activity">
    <reaction evidence="15">
        <text>Exonucleolytic cleavage (in the presence of ATP) in either 5'- to 3'- or 3'- to 5'-direction to yield 5'-phosphooligonucleotides.</text>
        <dbReference type="EC" id="3.1.11.5"/>
    </reaction>
</comment>
<dbReference type="Gene3D" id="3.40.50.300">
    <property type="entry name" value="P-loop containing nucleotide triphosphate hydrolases"/>
    <property type="match status" value="2"/>
</dbReference>
<dbReference type="GO" id="GO:0009338">
    <property type="term" value="C:exodeoxyribonuclease V complex"/>
    <property type="evidence" value="ECO:0007669"/>
    <property type="project" value="TreeGrafter"/>
</dbReference>
<reference evidence="20" key="2">
    <citation type="submission" date="2020-09" db="EMBL/GenBank/DDBJ databases">
        <authorList>
            <person name="Sun Q."/>
            <person name="Kim S."/>
        </authorList>
    </citation>
    <scope>NUCLEOTIDE SEQUENCE</scope>
    <source>
        <strain evidence="20">KCTC 32020</strain>
    </source>
</reference>
<feature type="binding site" evidence="15">
    <location>
        <position position="1083"/>
    </location>
    <ligand>
        <name>Mg(2+)</name>
        <dbReference type="ChEBI" id="CHEBI:18420"/>
    </ligand>
</feature>
<dbReference type="InterPro" id="IPR000212">
    <property type="entry name" value="DNA_helicase_UvrD/REP"/>
</dbReference>
<comment type="catalytic activity">
    <reaction evidence="13 15">
        <text>Couples ATP hydrolysis with the unwinding of duplex DNA by translocating in the 3'-5' direction.</text>
        <dbReference type="EC" id="5.6.2.4"/>
    </reaction>
</comment>
<evidence type="ECO:0000256" key="8">
    <source>
        <dbReference type="ARBA" id="ARBA00022840"/>
    </source>
</evidence>
<gene>
    <name evidence="15 20" type="primary">recB</name>
    <name evidence="20" type="ORF">GCM10007167_05380</name>
</gene>
<feature type="region of interest" description="Nuclease activity, interacts with RecD and RecA" evidence="15">
    <location>
        <begin position="890"/>
        <end position="1183"/>
    </location>
</feature>
<evidence type="ECO:0000256" key="16">
    <source>
        <dbReference type="PROSITE-ProRule" id="PRU00560"/>
    </source>
</evidence>
<comment type="catalytic activity">
    <reaction evidence="14 15">
        <text>ATP + H2O = ADP + phosphate + H(+)</text>
        <dbReference type="Rhea" id="RHEA:13065"/>
        <dbReference type="ChEBI" id="CHEBI:15377"/>
        <dbReference type="ChEBI" id="CHEBI:15378"/>
        <dbReference type="ChEBI" id="CHEBI:30616"/>
        <dbReference type="ChEBI" id="CHEBI:43474"/>
        <dbReference type="ChEBI" id="CHEBI:456216"/>
        <dbReference type="EC" id="5.6.2.4"/>
    </reaction>
</comment>
<feature type="region of interest" description="Disordered" evidence="17">
    <location>
        <begin position="860"/>
        <end position="885"/>
    </location>
</feature>
<keyword evidence="12 15" id="KW-0413">Isomerase</keyword>
<comment type="miscellaneous">
    <text evidence="15">In the RecBCD complex, RecB has a slow 3'-5' helicase, an exonuclease activity and loads RecA onto ssDNA, RecD has a fast 5'-3' helicase activity, while RecC stimulates the ATPase and processivity of the RecB helicase and contributes to recognition of the Chi site.</text>
</comment>
<evidence type="ECO:0000256" key="9">
    <source>
        <dbReference type="ARBA" id="ARBA00022842"/>
    </source>
</evidence>
<dbReference type="Proteomes" id="UP000636453">
    <property type="component" value="Unassembled WGS sequence"/>
</dbReference>
<feature type="binding site" evidence="15">
    <location>
        <position position="945"/>
    </location>
    <ligand>
        <name>Mg(2+)</name>
        <dbReference type="ChEBI" id="CHEBI:18420"/>
    </ligand>
</feature>
<dbReference type="Pfam" id="PF00580">
    <property type="entry name" value="UvrD-helicase"/>
    <property type="match status" value="2"/>
</dbReference>
<dbReference type="Pfam" id="PF13361">
    <property type="entry name" value="UvrD_C"/>
    <property type="match status" value="1"/>
</dbReference>
<evidence type="ECO:0000259" key="19">
    <source>
        <dbReference type="PROSITE" id="PS51217"/>
    </source>
</evidence>
<feature type="domain" description="UvrD-like helicase ATP-binding" evidence="18">
    <location>
        <begin position="1"/>
        <end position="449"/>
    </location>
</feature>
<dbReference type="HAMAP" id="MF_01485">
    <property type="entry name" value="RecB"/>
    <property type="match status" value="1"/>
</dbReference>
<dbReference type="InterPro" id="IPR014016">
    <property type="entry name" value="UvrD-like_ATP-bd"/>
</dbReference>
<dbReference type="GO" id="GO:0000287">
    <property type="term" value="F:magnesium ion binding"/>
    <property type="evidence" value="ECO:0007669"/>
    <property type="project" value="UniProtKB-UniRule"/>
</dbReference>
<feature type="binding site" evidence="16">
    <location>
        <begin position="16"/>
        <end position="23"/>
    </location>
    <ligand>
        <name>ATP</name>
        <dbReference type="ChEBI" id="CHEBI:30616"/>
    </ligand>
</feature>
<dbReference type="GO" id="GO:0005829">
    <property type="term" value="C:cytosol"/>
    <property type="evidence" value="ECO:0007669"/>
    <property type="project" value="TreeGrafter"/>
</dbReference>
<comment type="subunit">
    <text evidence="15">Heterotrimer of RecB, RecC and RecD. All subunits contribute to DNA-binding. Interacts with RecA.</text>
</comment>
<evidence type="ECO:0000259" key="18">
    <source>
        <dbReference type="PROSITE" id="PS51198"/>
    </source>
</evidence>
<comment type="domain">
    <text evidence="15">The C-terminal domain has nuclease activity and interacts with RecD. It interacts with RecA, facilitating its loading onto ssDNA.</text>
</comment>
<comment type="domain">
    <text evidence="15">The N-terminal DNA-binding domain is a ssDNA-dependent ATPase and has ATP-dependent 3'-5' helicase function. This domain interacts with RecC.</text>
</comment>
<keyword evidence="1 15" id="KW-0540">Nuclease</keyword>
<dbReference type="PROSITE" id="PS51198">
    <property type="entry name" value="UVRD_HELICASE_ATP_BIND"/>
    <property type="match status" value="1"/>
</dbReference>
<sequence>MSAHASALAKRRLIEASAGTGKTYALAGRFARAVIVDGVRVPRILAVTYTVKATEELQERVRLRLQRAAELAAGWDGGEPREEPAEDALLRALIAEALGNEALPALQRRLQRAARELDLAAILTIHQFCQRVLREQALLTGQPLLAAELQPDNLAARRALAVALWREAARDAEAVAFLRRAFGAPDRLAEALADLLAPEPLLPAPPDPMPRDPRTEAEAAWRALVAAWRTHGEAFRARLAPLFGNGLNRGQYKPEHAEAAFDWLARQPELPPPDALHEKLAKYGARALAKGCNKGATPPDSPLCAAIDALLDAREALAAWCAADDLRRLHALRERARALDARRKQAFNVRAFDDLIEAVHAALREPDTRAALVAAVRERFALALVDEFQDTDARQWAIFDALFERDGLVLVGDPKQAIYRFRGGDIATYLAARDRVDEVEALTRNFRSRPCVIGTVNALFERMSQREALGAGIAFDAAQPGGRVADADLVLDDAPAPALRFHAVPPLPGDEPRDAEGSRRIAAGLCAQAIVADLQAAADGRLRLREGERLRALEPRDCAVLVRSHREAADIRQALAGTGVPVAAAGRGSLYESDEALDLLTLLLAVRAPGDERRVRAALASPLFGFDAAALAALDAEGDALRRWQQRFESWRARWERHGPQAMLTDVLAERAEVLRALTDGERRLANWLQLGELLQETRAQRLGTQGQIDALRAAIANADRDDEAQWPRLESDAACVQILTLHASKGLEFPLVYLPFLGLGQNGQVRGDFALYTEHGRRVRYWRRGGDWKTACQRHLAEEGEETMRLLYVGLTRARHALWVCGGALAKAEGSPLAALLGGTVPSPSLREALGAALELREGEPAPETPTLRRPAAPPPPAPRAPRRTLRRDWWIHSFSQLHRQLPHGVLAGAEESPALDERALPPPETAGGPASAFAGERFGNALHHALEHADFAAWRGSDGAVPDGQREVLLDALRSQQYPAAQWDAGIAELAPLVARTLNAALPAREGAFALCALPPGARVAEMEFHFALADADSRALLSRLHAHGVAAHRQDFGGWTRLAGLMTGKIDLVCRVDGALYVLDYKSNRLRDYEPDTIAQAMRASEYDLQALLYTVAVHRWLRARRGTAYDYGRDIGGVRYLFCRGLDPQRPGRGVHALRFDRALVEGVDALLGGTPFASAAPR</sequence>
<evidence type="ECO:0000256" key="1">
    <source>
        <dbReference type="ARBA" id="ARBA00022722"/>
    </source>
</evidence>
<dbReference type="Gene3D" id="3.90.320.10">
    <property type="match status" value="1"/>
</dbReference>
<evidence type="ECO:0000256" key="7">
    <source>
        <dbReference type="ARBA" id="ARBA00022839"/>
    </source>
</evidence>
<dbReference type="InterPro" id="IPR004586">
    <property type="entry name" value="RecB"/>
</dbReference>
<reference evidence="20" key="1">
    <citation type="journal article" date="2014" name="Int. J. Syst. Evol. Microbiol.">
        <title>Complete genome sequence of Corynebacterium casei LMG S-19264T (=DSM 44701T), isolated from a smear-ripened cheese.</title>
        <authorList>
            <consortium name="US DOE Joint Genome Institute (JGI-PGF)"/>
            <person name="Walter F."/>
            <person name="Albersmeier A."/>
            <person name="Kalinowski J."/>
            <person name="Ruckert C."/>
        </authorList>
    </citation>
    <scope>NUCLEOTIDE SEQUENCE</scope>
    <source>
        <strain evidence="20">KCTC 32020</strain>
    </source>
</reference>
<organism evidence="20 21">
    <name type="scientific">Vulcaniibacterium thermophilum</name>
    <dbReference type="NCBI Taxonomy" id="1169913"/>
    <lineage>
        <taxon>Bacteria</taxon>
        <taxon>Pseudomonadati</taxon>
        <taxon>Pseudomonadota</taxon>
        <taxon>Gammaproteobacteria</taxon>
        <taxon>Lysobacterales</taxon>
        <taxon>Lysobacteraceae</taxon>
        <taxon>Vulcaniibacterium</taxon>
    </lineage>
</organism>
<feature type="active site" description="For nuclease activity" evidence="15">
    <location>
        <position position="1083"/>
    </location>
</feature>
<keyword evidence="3 15" id="KW-0547">Nucleotide-binding</keyword>
<dbReference type="GO" id="GO:0008854">
    <property type="term" value="F:exodeoxyribonuclease V activity"/>
    <property type="evidence" value="ECO:0007669"/>
    <property type="project" value="UniProtKB-EC"/>
</dbReference>
<evidence type="ECO:0000256" key="5">
    <source>
        <dbReference type="ARBA" id="ARBA00022801"/>
    </source>
</evidence>
<evidence type="ECO:0000256" key="17">
    <source>
        <dbReference type="SAM" id="MobiDB-lite"/>
    </source>
</evidence>
<evidence type="ECO:0000256" key="10">
    <source>
        <dbReference type="ARBA" id="ARBA00023125"/>
    </source>
</evidence>
<keyword evidence="7 15" id="KW-0269">Exonuclease</keyword>
<protein>
    <recommendedName>
        <fullName evidence="15">RecBCD enzyme subunit RecB</fullName>
        <ecNumber evidence="15">3.1.11.5</ecNumber>
        <ecNumber evidence="15">5.6.2.4</ecNumber>
    </recommendedName>
    <alternativeName>
        <fullName evidence="15">DNA 3'-5' helicase subunit RecB</fullName>
    </alternativeName>
    <alternativeName>
        <fullName evidence="15">Exonuclease V subunit RecB</fullName>
        <shortName evidence="15">ExoV subunit RecB</shortName>
    </alternativeName>
    <alternativeName>
        <fullName evidence="15">Helicase/nuclease RecBCD subunit RecB</fullName>
    </alternativeName>
</protein>
<dbReference type="SUPFAM" id="SSF52540">
    <property type="entry name" value="P-loop containing nucleoside triphosphate hydrolases"/>
    <property type="match status" value="1"/>
</dbReference>
<name>A0A918YWL2_9GAMM</name>
<dbReference type="PANTHER" id="PTHR11070">
    <property type="entry name" value="UVRD / RECB / PCRA DNA HELICASE FAMILY MEMBER"/>
    <property type="match status" value="1"/>
</dbReference>
<dbReference type="GO" id="GO:0043138">
    <property type="term" value="F:3'-5' DNA helicase activity"/>
    <property type="evidence" value="ECO:0007669"/>
    <property type="project" value="UniProtKB-UniRule"/>
</dbReference>
<dbReference type="GO" id="GO:0000724">
    <property type="term" value="P:double-strand break repair via homologous recombination"/>
    <property type="evidence" value="ECO:0007669"/>
    <property type="project" value="UniProtKB-UniRule"/>
</dbReference>
<keyword evidence="11 15" id="KW-0234">DNA repair</keyword>
<evidence type="ECO:0000256" key="6">
    <source>
        <dbReference type="ARBA" id="ARBA00022806"/>
    </source>
</evidence>
<dbReference type="Gene3D" id="1.10.486.10">
    <property type="entry name" value="PCRA, domain 4"/>
    <property type="match status" value="1"/>
</dbReference>
<evidence type="ECO:0000256" key="11">
    <source>
        <dbReference type="ARBA" id="ARBA00023204"/>
    </source>
</evidence>
<dbReference type="SUPFAM" id="SSF52980">
    <property type="entry name" value="Restriction endonuclease-like"/>
    <property type="match status" value="1"/>
</dbReference>
<dbReference type="GO" id="GO:0003677">
    <property type="term" value="F:DNA binding"/>
    <property type="evidence" value="ECO:0007669"/>
    <property type="project" value="UniProtKB-UniRule"/>
</dbReference>
<feature type="domain" description="UvrD-like helicase C-terminal" evidence="19">
    <location>
        <begin position="481"/>
        <end position="747"/>
    </location>
</feature>
<feature type="region of interest" description="DNA-binding and helicase activity, interacts with RecC" evidence="15">
    <location>
        <begin position="1"/>
        <end position="856"/>
    </location>
</feature>
<evidence type="ECO:0000256" key="15">
    <source>
        <dbReference type="HAMAP-Rule" id="MF_01485"/>
    </source>
</evidence>
<keyword evidence="21" id="KW-1185">Reference proteome</keyword>
<evidence type="ECO:0000313" key="20">
    <source>
        <dbReference type="EMBL" id="GHE27058.1"/>
    </source>
</evidence>
<keyword evidence="6 15" id="KW-0347">Helicase</keyword>
<evidence type="ECO:0000256" key="14">
    <source>
        <dbReference type="ARBA" id="ARBA00048988"/>
    </source>
</evidence>
<dbReference type="InterPro" id="IPR027417">
    <property type="entry name" value="P-loop_NTPase"/>
</dbReference>
<dbReference type="EC" id="5.6.2.4" evidence="15"/>
<dbReference type="CDD" id="cd22352">
    <property type="entry name" value="RecB_C-like"/>
    <property type="match status" value="1"/>
</dbReference>
<dbReference type="GO" id="GO:0005524">
    <property type="term" value="F:ATP binding"/>
    <property type="evidence" value="ECO:0007669"/>
    <property type="project" value="UniProtKB-UniRule"/>
</dbReference>
<dbReference type="PROSITE" id="PS51217">
    <property type="entry name" value="UVRD_HELICASE_CTER"/>
    <property type="match status" value="1"/>
</dbReference>
<dbReference type="EC" id="3.1.11.5" evidence="15"/>
<keyword evidence="4 15" id="KW-0227">DNA damage</keyword>
<dbReference type="InterPro" id="IPR011604">
    <property type="entry name" value="PDDEXK-like_dom_sf"/>
</dbReference>
<dbReference type="RefSeq" id="WP_186760830.1">
    <property type="nucleotide sequence ID" value="NZ_BNCF01000002.1"/>
</dbReference>
<accession>A0A918YWL2</accession>
<dbReference type="InterPro" id="IPR038726">
    <property type="entry name" value="PDDEXK_AddAB-type"/>
</dbReference>
<keyword evidence="8 15" id="KW-0067">ATP-binding</keyword>
<evidence type="ECO:0000256" key="12">
    <source>
        <dbReference type="ARBA" id="ARBA00023235"/>
    </source>
</evidence>
<feature type="binding site" evidence="15">
    <location>
        <position position="1070"/>
    </location>
    <ligand>
        <name>Mg(2+)</name>
        <dbReference type="ChEBI" id="CHEBI:18420"/>
    </ligand>
</feature>
<evidence type="ECO:0000256" key="3">
    <source>
        <dbReference type="ARBA" id="ARBA00022741"/>
    </source>
</evidence>
<proteinExistence type="inferred from homology"/>
<evidence type="ECO:0000256" key="4">
    <source>
        <dbReference type="ARBA" id="ARBA00022763"/>
    </source>
</evidence>
<comment type="similarity">
    <text evidence="15">Belongs to the helicase family. UvrD subfamily.</text>
</comment>